<dbReference type="OrthoDB" id="1879366at2759"/>
<dbReference type="PANTHER" id="PTHR42940:SF5">
    <property type="entry name" value="ALCOHOL DEHYDROGENASE 2"/>
    <property type="match status" value="1"/>
</dbReference>
<dbReference type="PANTHER" id="PTHR42940">
    <property type="entry name" value="ALCOHOL DEHYDROGENASE 1-RELATED"/>
    <property type="match status" value="1"/>
</dbReference>
<dbReference type="SUPFAM" id="SSF50129">
    <property type="entry name" value="GroES-like"/>
    <property type="match status" value="1"/>
</dbReference>
<dbReference type="InterPro" id="IPR013154">
    <property type="entry name" value="ADH-like_N"/>
</dbReference>
<reference evidence="9 10" key="1">
    <citation type="journal article" date="2012" name="BMC Genomics">
        <title>Tools to kill: Genome of one of the most destructive plant pathogenic fungi Macrophomina phaseolina.</title>
        <authorList>
            <person name="Islam M.S."/>
            <person name="Haque M.S."/>
            <person name="Islam M.M."/>
            <person name="Emdad E.M."/>
            <person name="Halim A."/>
            <person name="Hossen Q.M.M."/>
            <person name="Hossain M.Z."/>
            <person name="Ahmed B."/>
            <person name="Rahim S."/>
            <person name="Rahman M.S."/>
            <person name="Alam M.M."/>
            <person name="Hou S."/>
            <person name="Wan X."/>
            <person name="Saito J.A."/>
            <person name="Alam M."/>
        </authorList>
    </citation>
    <scope>NUCLEOTIDE SEQUENCE [LARGE SCALE GENOMIC DNA]</scope>
    <source>
        <strain evidence="9 10">MS6</strain>
    </source>
</reference>
<evidence type="ECO:0000256" key="7">
    <source>
        <dbReference type="RuleBase" id="RU361277"/>
    </source>
</evidence>
<dbReference type="eggNOG" id="KOG0023">
    <property type="taxonomic scope" value="Eukaryota"/>
</dbReference>
<feature type="domain" description="Enoyl reductase (ER)" evidence="8">
    <location>
        <begin position="19"/>
        <end position="368"/>
    </location>
</feature>
<keyword evidence="3 7" id="KW-0479">Metal-binding</keyword>
<dbReference type="InterPro" id="IPR020843">
    <property type="entry name" value="ER"/>
</dbReference>
<dbReference type="InterPro" id="IPR013149">
    <property type="entry name" value="ADH-like_C"/>
</dbReference>
<dbReference type="STRING" id="1126212.K2SYN2"/>
<dbReference type="InterPro" id="IPR002328">
    <property type="entry name" value="ADH_Zn_CS"/>
</dbReference>
<evidence type="ECO:0000256" key="2">
    <source>
        <dbReference type="ARBA" id="ARBA00008072"/>
    </source>
</evidence>
<evidence type="ECO:0000256" key="6">
    <source>
        <dbReference type="ARBA" id="ARBA00023027"/>
    </source>
</evidence>
<keyword evidence="6" id="KW-0520">NAD</keyword>
<dbReference type="Pfam" id="PF08240">
    <property type="entry name" value="ADH_N"/>
    <property type="match status" value="1"/>
</dbReference>
<comment type="caution">
    <text evidence="9">The sequence shown here is derived from an EMBL/GenBank/DDBJ whole genome shotgun (WGS) entry which is preliminary data.</text>
</comment>
<dbReference type="Gene3D" id="3.90.180.10">
    <property type="entry name" value="Medium-chain alcohol dehydrogenases, catalytic domain"/>
    <property type="match status" value="1"/>
</dbReference>
<keyword evidence="5" id="KW-0560">Oxidoreductase</keyword>
<accession>K2SYN2</accession>
<dbReference type="EMBL" id="AHHD01000039">
    <property type="protein sequence ID" value="EKG21715.1"/>
    <property type="molecule type" value="Genomic_DNA"/>
</dbReference>
<dbReference type="Gene3D" id="3.40.50.720">
    <property type="entry name" value="NAD(P)-binding Rossmann-like Domain"/>
    <property type="match status" value="1"/>
</dbReference>
<sequence length="371" mass="38721">MATTEIPKKHKAVIYDKPGHLSTKVVELDTPEPGPGEVLVNLSHSGVCHSDFGIMLDSWSQLPFPTPEGQVGGHEGVGKIVKMGPGSEAAAVKLGDRVGIKWLNGICGSCTPCLAGMDGQCKSQKISGYYTPGTFQQYVLAPANYVTPIPDQLDSAAAAPMLCAGVTTYSALRKANAQSGDFVVLLGSLKTDQTPEQGAGGGLGHIAVQLGSRGMGYRIIGVDSPSKESLILSSGAEYFLPHTLGADLPSRIQELTGGLGAQAVVVLTAANSAYAQAIDLLREGGTLVCVGIPEGAPVAIAGAVPQMLIGKALKIIGVAVGDRREAIETMDFAARGLVKTHYRTARMEELTDVFREMEEGKLQGRVVLDLS</sequence>
<dbReference type="InterPro" id="IPR036291">
    <property type="entry name" value="NAD(P)-bd_dom_sf"/>
</dbReference>
<dbReference type="InParanoid" id="K2SYN2"/>
<protein>
    <submittedName>
        <fullName evidence="9">Alcohol dehydrogenase superfamily zinc-containing</fullName>
    </submittedName>
</protein>
<organism evidence="9 10">
    <name type="scientific">Macrophomina phaseolina (strain MS6)</name>
    <name type="common">Charcoal rot fungus</name>
    <dbReference type="NCBI Taxonomy" id="1126212"/>
    <lineage>
        <taxon>Eukaryota</taxon>
        <taxon>Fungi</taxon>
        <taxon>Dikarya</taxon>
        <taxon>Ascomycota</taxon>
        <taxon>Pezizomycotina</taxon>
        <taxon>Dothideomycetes</taxon>
        <taxon>Dothideomycetes incertae sedis</taxon>
        <taxon>Botryosphaeriales</taxon>
        <taxon>Botryosphaeriaceae</taxon>
        <taxon>Macrophomina</taxon>
    </lineage>
</organism>
<dbReference type="PROSITE" id="PS00059">
    <property type="entry name" value="ADH_ZINC"/>
    <property type="match status" value="1"/>
</dbReference>
<evidence type="ECO:0000256" key="5">
    <source>
        <dbReference type="ARBA" id="ARBA00023002"/>
    </source>
</evidence>
<evidence type="ECO:0000313" key="10">
    <source>
        <dbReference type="Proteomes" id="UP000007129"/>
    </source>
</evidence>
<comment type="cofactor">
    <cofactor evidence="1 7">
        <name>Zn(2+)</name>
        <dbReference type="ChEBI" id="CHEBI:29105"/>
    </cofactor>
</comment>
<keyword evidence="4 7" id="KW-0862">Zinc</keyword>
<proteinExistence type="inferred from homology"/>
<evidence type="ECO:0000313" key="9">
    <source>
        <dbReference type="EMBL" id="EKG21715.1"/>
    </source>
</evidence>
<dbReference type="GO" id="GO:0005737">
    <property type="term" value="C:cytoplasm"/>
    <property type="evidence" value="ECO:0007669"/>
    <property type="project" value="TreeGrafter"/>
</dbReference>
<dbReference type="CDD" id="cd08297">
    <property type="entry name" value="CAD3"/>
    <property type="match status" value="1"/>
</dbReference>
<evidence type="ECO:0000259" key="8">
    <source>
        <dbReference type="SMART" id="SM00829"/>
    </source>
</evidence>
<dbReference type="Pfam" id="PF00107">
    <property type="entry name" value="ADH_zinc_N"/>
    <property type="match status" value="1"/>
</dbReference>
<dbReference type="VEuPathDB" id="FungiDB:MPH_00935"/>
<dbReference type="InterPro" id="IPR011032">
    <property type="entry name" value="GroES-like_sf"/>
</dbReference>
<gene>
    <name evidence="9" type="ORF">MPH_00935</name>
</gene>
<dbReference type="GO" id="GO:0008270">
    <property type="term" value="F:zinc ion binding"/>
    <property type="evidence" value="ECO:0007669"/>
    <property type="project" value="InterPro"/>
</dbReference>
<name>K2SYN2_MACPH</name>
<dbReference type="SUPFAM" id="SSF51735">
    <property type="entry name" value="NAD(P)-binding Rossmann-fold domains"/>
    <property type="match status" value="1"/>
</dbReference>
<dbReference type="FunFam" id="3.40.50.720:FF:000039">
    <property type="entry name" value="Alcohol dehydrogenase AdhP"/>
    <property type="match status" value="1"/>
</dbReference>
<evidence type="ECO:0000256" key="1">
    <source>
        <dbReference type="ARBA" id="ARBA00001947"/>
    </source>
</evidence>
<evidence type="ECO:0000256" key="3">
    <source>
        <dbReference type="ARBA" id="ARBA00022723"/>
    </source>
</evidence>
<dbReference type="AlphaFoldDB" id="K2SYN2"/>
<dbReference type="SMART" id="SM00829">
    <property type="entry name" value="PKS_ER"/>
    <property type="match status" value="1"/>
</dbReference>
<dbReference type="Proteomes" id="UP000007129">
    <property type="component" value="Unassembled WGS sequence"/>
</dbReference>
<comment type="similarity">
    <text evidence="2 7">Belongs to the zinc-containing alcohol dehydrogenase family.</text>
</comment>
<dbReference type="GO" id="GO:0004022">
    <property type="term" value="F:alcohol dehydrogenase (NAD+) activity"/>
    <property type="evidence" value="ECO:0007669"/>
    <property type="project" value="TreeGrafter"/>
</dbReference>
<dbReference type="HOGENOM" id="CLU_026673_20_1_1"/>
<evidence type="ECO:0000256" key="4">
    <source>
        <dbReference type="ARBA" id="ARBA00022833"/>
    </source>
</evidence>